<dbReference type="Pfam" id="PF22483">
    <property type="entry name" value="Mu-transpos_C_2"/>
    <property type="match status" value="1"/>
</dbReference>
<dbReference type="PANTHER" id="PTHR35004">
    <property type="entry name" value="TRANSPOSASE RV3428C-RELATED"/>
    <property type="match status" value="1"/>
</dbReference>
<organism evidence="2 3">
    <name type="scientific">Mycolicibacterium arenosum</name>
    <dbReference type="NCBI Taxonomy" id="2952157"/>
    <lineage>
        <taxon>Bacteria</taxon>
        <taxon>Bacillati</taxon>
        <taxon>Actinomycetota</taxon>
        <taxon>Actinomycetes</taxon>
        <taxon>Mycobacteriales</taxon>
        <taxon>Mycobacteriaceae</taxon>
        <taxon>Mycolicibacterium</taxon>
    </lineage>
</organism>
<dbReference type="InterPro" id="IPR054353">
    <property type="entry name" value="IstA-like_C"/>
</dbReference>
<comment type="caution">
    <text evidence="2">The sequence shown here is derived from an EMBL/GenBank/DDBJ whole genome shotgun (WGS) entry which is preliminary data.</text>
</comment>
<dbReference type="RefSeq" id="WP_255065283.1">
    <property type="nucleotide sequence ID" value="NZ_JANDBD010000029.1"/>
</dbReference>
<dbReference type="Proteomes" id="UP001651690">
    <property type="component" value="Unassembled WGS sequence"/>
</dbReference>
<feature type="domain" description="Transposase for insertion sequence element IS21-like C-terminal" evidence="1">
    <location>
        <begin position="308"/>
        <end position="375"/>
    </location>
</feature>
<evidence type="ECO:0000313" key="2">
    <source>
        <dbReference type="EMBL" id="MCP9276994.1"/>
    </source>
</evidence>
<proteinExistence type="predicted"/>
<evidence type="ECO:0000313" key="3">
    <source>
        <dbReference type="Proteomes" id="UP001651690"/>
    </source>
</evidence>
<gene>
    <name evidence="2" type="primary">istA</name>
    <name evidence="2" type="ORF">NM203_32955</name>
</gene>
<reference evidence="2 3" key="1">
    <citation type="submission" date="2022-06" db="EMBL/GenBank/DDBJ databases">
        <title>Mycolicibacterium sp. CAU 1645 isolated from seawater.</title>
        <authorList>
            <person name="Kim W."/>
        </authorList>
    </citation>
    <scope>NUCLEOTIDE SEQUENCE [LARGE SCALE GENOMIC DNA]</scope>
    <source>
        <strain evidence="2 3">CAU 1645</strain>
    </source>
</reference>
<protein>
    <submittedName>
        <fullName evidence="2">IS21 family transposase</fullName>
    </submittedName>
</protein>
<evidence type="ECO:0000259" key="1">
    <source>
        <dbReference type="Pfam" id="PF22483"/>
    </source>
</evidence>
<dbReference type="EMBL" id="JANDBD010000029">
    <property type="protein sequence ID" value="MCP9276994.1"/>
    <property type="molecule type" value="Genomic_DNA"/>
</dbReference>
<keyword evidence="3" id="KW-1185">Reference proteome</keyword>
<accession>A0ABT1MCU4</accession>
<sequence>MRSRVELFEQIRRDRRLEDLSVRELADRHGTHRRTVRQALADAVPPPRKVYPVRPRPAIDEWVAVIDAWLLADVDAPRKQRHTARRVWQRLVAEHQATCSEVTVSRYVARRRVELGLLQQEVSIPQTHLAGAEAEVDFGEFYATIAGLVVKCWMFVMRLSHSGKAFHVAFATQAQEAFLEGHVLAFEYFGGVPGRIRYDNLKPAVIRVLKGRDRTESERFTALRSHYGFDSFFCRPGIDGAHEKGGVEGEIGRFRRRHLVPVPKVASLAELNELIAAADVVDDDRVITGRPITIGAAFAIESTELMGLPAEAFDCARLLQARVDNRARVSVRQCFYSVPARYAGRRLPVRLAARTVEVYDGPRLVASHERAVGRYVEVLCLDHYLEVLKTKPGALPGATALAQAKTRGVFTHSHQRYWDAARAARGDAKGTRALIGILLAHRSMAAAALIAAMDRAVTSGCLDPETVLIDARRHTSTPAPAATISALARYDRPPPSLADYDDLLTGSDS</sequence>
<dbReference type="NCBIfam" id="NF033546">
    <property type="entry name" value="transpos_IS21"/>
    <property type="match status" value="1"/>
</dbReference>
<name>A0ABT1MCU4_9MYCO</name>